<dbReference type="KEGG" id="parm:PADco_1440"/>
<evidence type="ECO:0000256" key="1">
    <source>
        <dbReference type="ARBA" id="ARBA00004651"/>
    </source>
</evidence>
<name>A0A7R7ACM4_9PROT</name>
<reference evidence="8 9" key="1">
    <citation type="journal article" date="2020" name="Genome Biol. Evol.">
        <title>Comparative Genomics Underlines Multiple Roles of Profftella, an Obligate Symbiont of Psyllids: Providing Toxins, Vitamins, and Carotenoids.</title>
        <authorList>
            <person name="Nakabachi A."/>
            <person name="Piel J."/>
            <person name="Malenovsky I."/>
            <person name="Hirose Y."/>
        </authorList>
    </citation>
    <scope>NUCLEOTIDE SEQUENCE [LARGE SCALE GENOMIC DNA]</scope>
    <source>
        <strain evidence="8 9">Dco</strain>
    </source>
</reference>
<feature type="transmembrane region" description="Helical" evidence="7">
    <location>
        <begin position="148"/>
        <end position="173"/>
    </location>
</feature>
<organism evidence="8 9">
    <name type="scientific">Candidatus Profftella armatura</name>
    <name type="common">Diaphorina cf. continua</name>
    <dbReference type="NCBI Taxonomy" id="2661583"/>
    <lineage>
        <taxon>Bacteria</taxon>
        <taxon>Pseudomonadati</taxon>
        <taxon>Pseudomonadota</taxon>
        <taxon>Betaproteobacteria</taxon>
        <taxon>Candidatus Profftella</taxon>
    </lineage>
</organism>
<keyword evidence="5 7" id="KW-1133">Transmembrane helix</keyword>
<comment type="subcellular location">
    <subcellularLocation>
        <location evidence="1">Cell membrane</location>
        <topology evidence="1">Multi-pass membrane protein</topology>
    </subcellularLocation>
</comment>
<feature type="transmembrane region" description="Helical" evidence="7">
    <location>
        <begin position="185"/>
        <end position="203"/>
    </location>
</feature>
<keyword evidence="9" id="KW-1185">Reference proteome</keyword>
<feature type="transmembrane region" description="Helical" evidence="7">
    <location>
        <begin position="6"/>
        <end position="27"/>
    </location>
</feature>
<proteinExistence type="inferred from homology"/>
<evidence type="ECO:0000256" key="4">
    <source>
        <dbReference type="ARBA" id="ARBA00022692"/>
    </source>
</evidence>
<dbReference type="InterPro" id="IPR001123">
    <property type="entry name" value="LeuE-type"/>
</dbReference>
<keyword evidence="6 7" id="KW-0472">Membrane</keyword>
<dbReference type="PANTHER" id="PTHR30086">
    <property type="entry name" value="ARGININE EXPORTER PROTEIN ARGO"/>
    <property type="match status" value="1"/>
</dbReference>
<protein>
    <submittedName>
        <fullName evidence="8">Amino acid transporter LysE</fullName>
    </submittedName>
</protein>
<evidence type="ECO:0000256" key="6">
    <source>
        <dbReference type="ARBA" id="ARBA00023136"/>
    </source>
</evidence>
<dbReference type="GO" id="GO:0042970">
    <property type="term" value="F:homoserine transmembrane transporter activity"/>
    <property type="evidence" value="ECO:0007669"/>
    <property type="project" value="TreeGrafter"/>
</dbReference>
<dbReference type="Proteomes" id="UP000595708">
    <property type="component" value="Chromosome"/>
</dbReference>
<comment type="similarity">
    <text evidence="2">Belongs to the Rht family.</text>
</comment>
<evidence type="ECO:0000256" key="3">
    <source>
        <dbReference type="ARBA" id="ARBA00022475"/>
    </source>
</evidence>
<dbReference type="AlphaFoldDB" id="A0A7R7ACM4"/>
<dbReference type="EMBL" id="AP023215">
    <property type="protein sequence ID" value="BCG49564.1"/>
    <property type="molecule type" value="Genomic_DNA"/>
</dbReference>
<gene>
    <name evidence="8" type="primary">lysE</name>
    <name evidence="8" type="ORF">PADco_1440</name>
</gene>
<feature type="transmembrane region" description="Helical" evidence="7">
    <location>
        <begin position="63"/>
        <end position="84"/>
    </location>
</feature>
<dbReference type="RefSeq" id="WP_201329903.1">
    <property type="nucleotide sequence ID" value="NZ_AP023215.1"/>
</dbReference>
<evidence type="ECO:0000256" key="5">
    <source>
        <dbReference type="ARBA" id="ARBA00022989"/>
    </source>
</evidence>
<feature type="transmembrane region" description="Helical" evidence="7">
    <location>
        <begin position="113"/>
        <end position="142"/>
    </location>
</feature>
<dbReference type="GO" id="GO:0005886">
    <property type="term" value="C:plasma membrane"/>
    <property type="evidence" value="ECO:0007669"/>
    <property type="project" value="UniProtKB-SubCell"/>
</dbReference>
<dbReference type="PANTHER" id="PTHR30086:SF14">
    <property type="entry name" value="HOMOSERINE_HOMOSERINE LACTONE EFFLUX PROTEIN"/>
    <property type="match status" value="1"/>
</dbReference>
<accession>A0A7R7ACM4</accession>
<evidence type="ECO:0000256" key="2">
    <source>
        <dbReference type="ARBA" id="ARBA00007928"/>
    </source>
</evidence>
<dbReference type="Pfam" id="PF01810">
    <property type="entry name" value="LysE"/>
    <property type="match status" value="1"/>
</dbReference>
<feature type="transmembrane region" description="Helical" evidence="7">
    <location>
        <begin position="39"/>
        <end position="57"/>
    </location>
</feature>
<evidence type="ECO:0000313" key="8">
    <source>
        <dbReference type="EMBL" id="BCG49564.1"/>
    </source>
</evidence>
<keyword evidence="4 7" id="KW-0812">Transmembrane</keyword>
<sequence length="204" mass="22966">MIFKTWISFFVFSIITAISPGPGNILTINHALRYGWKKTLSLIIGQEIALSLIILAISEGAELLLSSSAILILIKILGVTWLIYTSWQMWRASSINTKDSTYMRETISKKKSFIRGFFTTITNIKAITCLIATLPSCLTPIYPMGPQIIIMSLTMTMIDASVMLLFAIASSYLRPFFQKSRNIKIQNRISSIFFLFIAISICFL</sequence>
<evidence type="ECO:0000313" key="9">
    <source>
        <dbReference type="Proteomes" id="UP000595708"/>
    </source>
</evidence>
<keyword evidence="3" id="KW-1003">Cell membrane</keyword>
<evidence type="ECO:0000256" key="7">
    <source>
        <dbReference type="SAM" id="Phobius"/>
    </source>
</evidence>